<protein>
    <submittedName>
        <fullName evidence="1">Uncharacterized protein</fullName>
    </submittedName>
</protein>
<evidence type="ECO:0000313" key="1">
    <source>
        <dbReference type="EMBL" id="RNB59418.1"/>
    </source>
</evidence>
<comment type="caution">
    <text evidence="1">The sequence shown here is derived from an EMBL/GenBank/DDBJ whole genome shotgun (WGS) entry which is preliminary data.</text>
</comment>
<gene>
    <name evidence="1" type="ORF">EDM57_04560</name>
</gene>
<reference evidence="1 2" key="1">
    <citation type="submission" date="2018-10" db="EMBL/GenBank/DDBJ databases">
        <title>Phylogenomics of Brevibacillus.</title>
        <authorList>
            <person name="Dunlap C."/>
        </authorList>
    </citation>
    <scope>NUCLEOTIDE SEQUENCE [LARGE SCALE GENOMIC DNA]</scope>
    <source>
        <strain evidence="1 2">DSM 100115</strain>
    </source>
</reference>
<name>A0A3M8B7L7_9BACL</name>
<dbReference type="EMBL" id="RHHS01000013">
    <property type="protein sequence ID" value="RNB59418.1"/>
    <property type="molecule type" value="Genomic_DNA"/>
</dbReference>
<sequence>MKLKCNYCDPTVKKGQKQVKSIDTDVDDYIRDPSTKKYYHTECYRLHLKLRKGMTNEEVERMVSERLAAREQEMQEKVERDRFFKWLMEYYDSDLPSYFYMKVNSVRTGEHKLVKEPVDYATLLDIYQHMANYLDKLALKKQMSVSNRMNYDLAVVIGNLGEYKRFKAKQMMSDSETKEIEQRIEDRKIIERIHKNNQDNKHENFSITDIMDELLL</sequence>
<dbReference type="Proteomes" id="UP000268829">
    <property type="component" value="Unassembled WGS sequence"/>
</dbReference>
<organism evidence="1 2">
    <name type="scientific">Brevibacillus gelatini</name>
    <dbReference type="NCBI Taxonomy" id="1655277"/>
    <lineage>
        <taxon>Bacteria</taxon>
        <taxon>Bacillati</taxon>
        <taxon>Bacillota</taxon>
        <taxon>Bacilli</taxon>
        <taxon>Bacillales</taxon>
        <taxon>Paenibacillaceae</taxon>
        <taxon>Brevibacillus</taxon>
    </lineage>
</organism>
<dbReference type="RefSeq" id="WP_122903585.1">
    <property type="nucleotide sequence ID" value="NZ_RHHS01000013.1"/>
</dbReference>
<keyword evidence="2" id="KW-1185">Reference proteome</keyword>
<accession>A0A3M8B7L7</accession>
<dbReference type="OrthoDB" id="2971389at2"/>
<evidence type="ECO:0000313" key="2">
    <source>
        <dbReference type="Proteomes" id="UP000268829"/>
    </source>
</evidence>
<proteinExistence type="predicted"/>
<dbReference type="AlphaFoldDB" id="A0A3M8B7L7"/>